<dbReference type="EMBL" id="JXDI01000001">
    <property type="protein sequence ID" value="KAF2410290.1"/>
    <property type="molecule type" value="Genomic_DNA"/>
</dbReference>
<evidence type="ECO:0000313" key="2">
    <source>
        <dbReference type="Proteomes" id="UP000748067"/>
    </source>
</evidence>
<accession>A0ABQ7A0T0</accession>
<organism evidence="1 2">
    <name type="scientific">Pseudomonas antarctica</name>
    <dbReference type="NCBI Taxonomy" id="219572"/>
    <lineage>
        <taxon>Bacteria</taxon>
        <taxon>Pseudomonadati</taxon>
        <taxon>Pseudomonadota</taxon>
        <taxon>Gammaproteobacteria</taxon>
        <taxon>Pseudomonadales</taxon>
        <taxon>Pseudomonadaceae</taxon>
        <taxon>Pseudomonas</taxon>
    </lineage>
</organism>
<keyword evidence="2" id="KW-1185">Reference proteome</keyword>
<sequence length="166" mass="18683">MKNAPTRKPRKPRQACSVTELHAWNPTICKIFRSRCTEQETPALSRHGLKAIDSVTYDDFARFAPQEVAGLRIVTHSAPSPTLAYIGSLQLSDEQVAQIRQAMNLALQDLPQVVETLGIQTVYPPAKTTTRCCWTTSKKPPTPATRTCTERTHAERWSDQLYKNTF</sequence>
<protein>
    <submittedName>
        <fullName evidence="1">Uncharacterized protein</fullName>
    </submittedName>
</protein>
<dbReference type="Proteomes" id="UP000748067">
    <property type="component" value="Unassembled WGS sequence"/>
</dbReference>
<proteinExistence type="predicted"/>
<name>A0ABQ7A0T0_9PSED</name>
<evidence type="ECO:0000313" key="1">
    <source>
        <dbReference type="EMBL" id="KAF2410290.1"/>
    </source>
</evidence>
<comment type="caution">
    <text evidence="1">The sequence shown here is derived from an EMBL/GenBank/DDBJ whole genome shotgun (WGS) entry which is preliminary data.</text>
</comment>
<reference evidence="1 2" key="1">
    <citation type="submission" date="2015-01" db="EMBL/GenBank/DDBJ databases">
        <title>Genome Sequence of Pseudomonas antarctica CMS 35.</title>
        <authorList>
            <person name="Voget S."/>
            <person name="Chow J."/>
            <person name="Daniel R."/>
            <person name="Streit W."/>
        </authorList>
    </citation>
    <scope>NUCLEOTIDE SEQUENCE [LARGE SCALE GENOMIC DNA]</scope>
    <source>
        <strain evidence="1 2">CMS 35</strain>
    </source>
</reference>
<gene>
    <name evidence="1" type="ORF">PSAN_27170</name>
</gene>